<dbReference type="Pfam" id="PF13556">
    <property type="entry name" value="HTH_30"/>
    <property type="match status" value="1"/>
</dbReference>
<dbReference type="InterPro" id="IPR025751">
    <property type="entry name" value="RsbRD_N_dom"/>
</dbReference>
<organism evidence="5 6">
    <name type="scientific">Nocardioides humilatus</name>
    <dbReference type="NCBI Taxonomy" id="2607660"/>
    <lineage>
        <taxon>Bacteria</taxon>
        <taxon>Bacillati</taxon>
        <taxon>Actinomycetota</taxon>
        <taxon>Actinomycetes</taxon>
        <taxon>Propionibacteriales</taxon>
        <taxon>Nocardioidaceae</taxon>
        <taxon>Nocardioides</taxon>
    </lineage>
</organism>
<protein>
    <submittedName>
        <fullName evidence="5">PucR family transcriptional regulator</fullName>
    </submittedName>
</protein>
<evidence type="ECO:0000259" key="3">
    <source>
        <dbReference type="Pfam" id="PF14361"/>
    </source>
</evidence>
<reference evidence="5 6" key="1">
    <citation type="submission" date="2019-09" db="EMBL/GenBank/DDBJ databases">
        <title>Nocardioides panacisoli sp. nov., isolated from the soil of a ginseng field.</title>
        <authorList>
            <person name="Cho C."/>
        </authorList>
    </citation>
    <scope>NUCLEOTIDE SEQUENCE [LARGE SCALE GENOMIC DNA]</scope>
    <source>
        <strain evidence="5 6">BN130099</strain>
    </source>
</reference>
<reference evidence="5 6" key="2">
    <citation type="submission" date="2019-09" db="EMBL/GenBank/DDBJ databases">
        <authorList>
            <person name="Jin C."/>
        </authorList>
    </citation>
    <scope>NUCLEOTIDE SEQUENCE [LARGE SCALE GENOMIC DNA]</scope>
    <source>
        <strain evidence="5 6">BN130099</strain>
    </source>
</reference>
<dbReference type="Proteomes" id="UP000325003">
    <property type="component" value="Unassembled WGS sequence"/>
</dbReference>
<dbReference type="InterPro" id="IPR051448">
    <property type="entry name" value="CdaR-like_regulators"/>
</dbReference>
<feature type="domain" description="RsbT co-antagonist protein RsbRD N-terminal" evidence="3">
    <location>
        <begin position="27"/>
        <end position="159"/>
    </location>
</feature>
<dbReference type="RefSeq" id="WP_149729486.1">
    <property type="nucleotide sequence ID" value="NZ_VUJV01000006.1"/>
</dbReference>
<evidence type="ECO:0000259" key="4">
    <source>
        <dbReference type="Pfam" id="PF17853"/>
    </source>
</evidence>
<dbReference type="Pfam" id="PF17853">
    <property type="entry name" value="GGDEF_2"/>
    <property type="match status" value="1"/>
</dbReference>
<evidence type="ECO:0000313" key="6">
    <source>
        <dbReference type="Proteomes" id="UP000325003"/>
    </source>
</evidence>
<dbReference type="InterPro" id="IPR042070">
    <property type="entry name" value="PucR_C-HTH_sf"/>
</dbReference>
<feature type="domain" description="CdaR GGDEF-like" evidence="4">
    <location>
        <begin position="179"/>
        <end position="294"/>
    </location>
</feature>
<comment type="similarity">
    <text evidence="1">Belongs to the CdaR family.</text>
</comment>
<dbReference type="PANTHER" id="PTHR33744:SF1">
    <property type="entry name" value="DNA-BINDING TRANSCRIPTIONAL ACTIVATOR ADER"/>
    <property type="match status" value="1"/>
</dbReference>
<evidence type="ECO:0000313" key="5">
    <source>
        <dbReference type="EMBL" id="KAA1416816.1"/>
    </source>
</evidence>
<dbReference type="EMBL" id="VUJV01000006">
    <property type="protein sequence ID" value="KAA1416816.1"/>
    <property type="molecule type" value="Genomic_DNA"/>
</dbReference>
<dbReference type="Gene3D" id="1.10.10.2840">
    <property type="entry name" value="PucR C-terminal helix-turn-helix domain"/>
    <property type="match status" value="1"/>
</dbReference>
<evidence type="ECO:0000256" key="1">
    <source>
        <dbReference type="ARBA" id="ARBA00006754"/>
    </source>
</evidence>
<comment type="caution">
    <text evidence="5">The sequence shown here is derived from an EMBL/GenBank/DDBJ whole genome shotgun (WGS) entry which is preliminary data.</text>
</comment>
<dbReference type="PANTHER" id="PTHR33744">
    <property type="entry name" value="CARBOHYDRATE DIACID REGULATOR"/>
    <property type="match status" value="1"/>
</dbReference>
<name>A0A5B1L8P0_9ACTN</name>
<evidence type="ECO:0000259" key="2">
    <source>
        <dbReference type="Pfam" id="PF13556"/>
    </source>
</evidence>
<dbReference type="AlphaFoldDB" id="A0A5B1L8P0"/>
<proteinExistence type="inferred from homology"/>
<feature type="domain" description="PucR C-terminal helix-turn-helix" evidence="2">
    <location>
        <begin position="346"/>
        <end position="398"/>
    </location>
</feature>
<sequence>MSENNALTSWVGDFVDYCGKPAVAADFVNRIDDVIATQIPEIAGDAMLVQDLHKSTGAQWRSFLAHLSEEHRLVLPSAAADLARSLARRGMDLAILLKVYRVAQQAVYQFLIDVIDAVGKEHAPARDEVLVFIWSRAGQWMDDSVESLIQTFYEERQNLNDGVLIRRQETIEALLGDAPPTSDQASNALSHALQHWQTALLVWSSESSGSATEAMLDVANAVAQALKAPRPLTMVAGSRDLWCWVATPTKPDLGLLAPLEALLKETGTHLAVGLPAPGVGGFRSSHDEARSARELALEVPGVTALVRYDEVELLCILASQDTLARRMVAREIGPLGAADKNLALVRETALVYLTTLNVEATAERLFVHKNTVRYRIAKAEELLGHPLTERSTQVELALRWVAFFGNPAPAG</sequence>
<accession>A0A5B1L8P0</accession>
<keyword evidence="6" id="KW-1185">Reference proteome</keyword>
<dbReference type="InterPro" id="IPR041522">
    <property type="entry name" value="CdaR_GGDEF"/>
</dbReference>
<gene>
    <name evidence="5" type="ORF">F0U44_16645</name>
</gene>
<dbReference type="InterPro" id="IPR025736">
    <property type="entry name" value="PucR_C-HTH_dom"/>
</dbReference>
<dbReference type="Pfam" id="PF14361">
    <property type="entry name" value="RsbRD_N"/>
    <property type="match status" value="1"/>
</dbReference>